<dbReference type="Proteomes" id="UP000054937">
    <property type="component" value="Unassembled WGS sequence"/>
</dbReference>
<keyword evidence="17" id="KW-1185">Reference proteome</keyword>
<dbReference type="FunFam" id="3.40.50.300:FF:000916">
    <property type="entry name" value="ABC transporter B family member 9"/>
    <property type="match status" value="1"/>
</dbReference>
<dbReference type="SUPFAM" id="SSF90123">
    <property type="entry name" value="ABC transporter transmembrane region"/>
    <property type="match status" value="2"/>
</dbReference>
<evidence type="ECO:0000256" key="8">
    <source>
        <dbReference type="ARBA" id="ARBA00022989"/>
    </source>
</evidence>
<feature type="transmembrane region" description="Helical" evidence="13">
    <location>
        <begin position="214"/>
        <end position="232"/>
    </location>
</feature>
<name>A0A0V0QY05_PSEPJ</name>
<dbReference type="InterPro" id="IPR036640">
    <property type="entry name" value="ABC1_TM_sf"/>
</dbReference>
<dbReference type="FunCoup" id="A0A0V0QY05">
    <property type="interactions" value="1"/>
</dbReference>
<dbReference type="GO" id="GO:0005524">
    <property type="term" value="F:ATP binding"/>
    <property type="evidence" value="ECO:0007669"/>
    <property type="project" value="UniProtKB-KW"/>
</dbReference>
<evidence type="ECO:0000313" key="17">
    <source>
        <dbReference type="Proteomes" id="UP000054937"/>
    </source>
</evidence>
<dbReference type="OMA" id="YEMCLGQ"/>
<dbReference type="Gene3D" id="1.20.1560.10">
    <property type="entry name" value="ABC transporter type 1, transmembrane domain"/>
    <property type="match status" value="2"/>
</dbReference>
<gene>
    <name evidence="16" type="ORF">PPERSA_07101</name>
</gene>
<evidence type="ECO:0000256" key="10">
    <source>
        <dbReference type="ARBA" id="ARBA00023180"/>
    </source>
</evidence>
<keyword evidence="11" id="KW-0175">Coiled coil</keyword>
<dbReference type="InterPro" id="IPR003593">
    <property type="entry name" value="AAA+_ATPase"/>
</dbReference>
<feature type="transmembrane region" description="Helical" evidence="13">
    <location>
        <begin position="139"/>
        <end position="161"/>
    </location>
</feature>
<dbReference type="InterPro" id="IPR003439">
    <property type="entry name" value="ABC_transporter-like_ATP-bd"/>
</dbReference>
<keyword evidence="5" id="KW-0677">Repeat</keyword>
<feature type="domain" description="ABC transmembrane type-1" evidence="15">
    <location>
        <begin position="95"/>
        <end position="389"/>
    </location>
</feature>
<feature type="transmembrane region" description="Helical" evidence="13">
    <location>
        <begin position="757"/>
        <end position="787"/>
    </location>
</feature>
<evidence type="ECO:0000256" key="4">
    <source>
        <dbReference type="ARBA" id="ARBA00022692"/>
    </source>
</evidence>
<keyword evidence="8 13" id="KW-1133">Transmembrane helix</keyword>
<dbReference type="EMBL" id="LDAU01000090">
    <property type="protein sequence ID" value="KRX06938.1"/>
    <property type="molecule type" value="Genomic_DNA"/>
</dbReference>
<keyword evidence="16" id="KW-0378">Hydrolase</keyword>
<dbReference type="InterPro" id="IPR017871">
    <property type="entry name" value="ABC_transporter-like_CS"/>
</dbReference>
<feature type="domain" description="ABC transporter" evidence="14">
    <location>
        <begin position="1089"/>
        <end position="1336"/>
    </location>
</feature>
<feature type="transmembrane region" description="Helical" evidence="13">
    <location>
        <begin position="92"/>
        <end position="119"/>
    </location>
</feature>
<evidence type="ECO:0000313" key="16">
    <source>
        <dbReference type="EMBL" id="KRX06938.1"/>
    </source>
</evidence>
<feature type="transmembrane region" description="Helical" evidence="13">
    <location>
        <begin position="360"/>
        <end position="378"/>
    </location>
</feature>
<dbReference type="Pfam" id="PF00664">
    <property type="entry name" value="ABC_membrane"/>
    <property type="match status" value="2"/>
</dbReference>
<dbReference type="CDD" id="cd18578">
    <property type="entry name" value="ABC_6TM_Pgp_ABCB1_D2_like"/>
    <property type="match status" value="1"/>
</dbReference>
<keyword evidence="7" id="KW-0067">ATP-binding</keyword>
<evidence type="ECO:0000256" key="5">
    <source>
        <dbReference type="ARBA" id="ARBA00022737"/>
    </source>
</evidence>
<sequence>MLSNSPLKPEKEFKQTPNSEENQNNQNGTAQAQNSNEIEKKYVQKQTQQEREKEEDKQRQQEYEQKLKSASKKVEQTTFFQLFRFANSGDKFLMVFGGIASFLNGLAFPLFCLVFGKMIDSFGRDNSVDEMVDEARKQFIYLVCIGVGSFFCSWAQMYGWISSGERQVIQLRKAYFNAILKQDIAWFDSVDPNQLATRISTETFAVQGAIGEKVPTYIMTMSTVLGGFAVAYIYGWELSLICTAFLPFIALGAFLFTYMIQNADQKVNNTYTEASGRAEQAIHGIKTVKSLNGQEHEQKFYLVSLKYAYSQAFKWGIYIGLGLGFMWCVVFLDYALGLYFGSVFIEEGYENQIENRPYTAGDVIIVFFSLMVGSFSLGQATPCIKNFSLGKQAAFKIYQVLDAKPTISPSLTKGIKPESFQGKIEFQQVEFSYPVKKDQLILKGINLTIQPGLKTALVGESGCGKSTIMQLIERFYDCDSGSVIVDGNNIKDINLSWFRQHVGYVGQEPVLFAGTIRENLLYGKPDATEADMKSVLEQANAWDFVSHLEKGIDTLVGNSGSQLSGGQKQRICIARALLKNPPILLLDEATSALDRTNEKSIQKTLDEVSKNRTTIVIAHRLSTVQNSDKIFVVDNGQVVEQGNHEQLVKLEGKYAALCQNQKKAEEEEEEQKKIEEDGLKHVQEIKNHSQMKNFSNLYDQVNHNQGISIKMPKEDKIVEISENELKEQEKKEKKLKEKKEQKALNTKLSQLNKDERCYMIFGGIFSFLAGSCFPVIAVYLGNMLFLLAQYGYIPDDEYKSERNENCLAFILIAIASFISNLIQFASWKKVGEGLTYKLRELGFRKILNMRGDWFDLPENSAGTLSSRLGSDTQIVNGLTSTVINIQISNFGALVSGLCIGFIFEWRTTLVALGCFPILAIAGAIQAQFVQGFSEQTDAGYKDSGNLIQEAVVNMRTVTSFGNEDSLEKSYEKKLELPLSIVKPKANKAGFAFGLSQMVLFVIYGLIFFIGAVFVKEYGVNAKDMYIALFAIMNAAMGAGNNNAFMTDIGQAFNAAKNLFAILDSKDEEQLHREEIFDPIKDFSKFKGEIEFKDVVFKYPSRDKYVLNGISFKIKPGQKCALVGPSGCGKSTIMQILLRFYEIEAGSITIDGIDYKEYDIRGLRAQYGVVSQEPILFKGTIRENILYNSQNVTQQQIEQAAEQANAKDFIEKNELENQIDSDKDLGQGYDRQVGPKGSFLSGGQKQRIAIARAIIKSPKILLLDEATSALDNKNEKIVQESLDKLMQGRTTLSIAHRISTIKDSDQILVFEAGQIVEKGTYEQLVAKKGFFYRLERGDQN</sequence>
<dbReference type="PANTHER" id="PTHR43394:SF27">
    <property type="entry name" value="ATP-DEPENDENT TRANSLOCASE ABCB1-LIKE"/>
    <property type="match status" value="1"/>
</dbReference>
<evidence type="ECO:0000259" key="14">
    <source>
        <dbReference type="PROSITE" id="PS50893"/>
    </source>
</evidence>
<feature type="transmembrane region" description="Helical" evidence="13">
    <location>
        <begin position="990"/>
        <end position="1013"/>
    </location>
</feature>
<evidence type="ECO:0000256" key="1">
    <source>
        <dbReference type="ARBA" id="ARBA00004141"/>
    </source>
</evidence>
<keyword evidence="4 13" id="KW-0812">Transmembrane</keyword>
<feature type="region of interest" description="Disordered" evidence="12">
    <location>
        <begin position="1"/>
        <end position="64"/>
    </location>
</feature>
<dbReference type="OrthoDB" id="417789at2759"/>
<dbReference type="InParanoid" id="A0A0V0QY05"/>
<keyword evidence="10" id="KW-0325">Glycoprotein</keyword>
<dbReference type="Gene3D" id="3.40.50.300">
    <property type="entry name" value="P-loop containing nucleotide triphosphate hydrolases"/>
    <property type="match status" value="2"/>
</dbReference>
<dbReference type="CDD" id="cd18577">
    <property type="entry name" value="ABC_6TM_Pgp_ABCB1_D1_like"/>
    <property type="match status" value="1"/>
</dbReference>
<dbReference type="InterPro" id="IPR039421">
    <property type="entry name" value="Type_1_exporter"/>
</dbReference>
<dbReference type="CDD" id="cd03249">
    <property type="entry name" value="ABC_MTABC3_MDL1_MDL2"/>
    <property type="match status" value="1"/>
</dbReference>
<evidence type="ECO:0000259" key="15">
    <source>
        <dbReference type="PROSITE" id="PS50929"/>
    </source>
</evidence>
<protein>
    <submittedName>
        <fullName evidence="16">p-loop containing nucleoside triphosphate hydrolase</fullName>
    </submittedName>
</protein>
<feature type="compositionally biased region" description="Low complexity" evidence="12">
    <location>
        <begin position="22"/>
        <end position="36"/>
    </location>
</feature>
<evidence type="ECO:0000256" key="7">
    <source>
        <dbReference type="ARBA" id="ARBA00022840"/>
    </source>
</evidence>
<feature type="transmembrane region" description="Helical" evidence="13">
    <location>
        <begin position="807"/>
        <end position="827"/>
    </location>
</feature>
<feature type="domain" description="ABC transporter" evidence="14">
    <location>
        <begin position="424"/>
        <end position="660"/>
    </location>
</feature>
<dbReference type="PROSITE" id="PS50929">
    <property type="entry name" value="ABC_TM1F"/>
    <property type="match status" value="2"/>
</dbReference>
<evidence type="ECO:0000256" key="3">
    <source>
        <dbReference type="ARBA" id="ARBA00022448"/>
    </source>
</evidence>
<dbReference type="GO" id="GO:0016887">
    <property type="term" value="F:ATP hydrolysis activity"/>
    <property type="evidence" value="ECO:0007669"/>
    <property type="project" value="InterPro"/>
</dbReference>
<organism evidence="16 17">
    <name type="scientific">Pseudocohnilembus persalinus</name>
    <name type="common">Ciliate</name>
    <dbReference type="NCBI Taxonomy" id="266149"/>
    <lineage>
        <taxon>Eukaryota</taxon>
        <taxon>Sar</taxon>
        <taxon>Alveolata</taxon>
        <taxon>Ciliophora</taxon>
        <taxon>Intramacronucleata</taxon>
        <taxon>Oligohymenophorea</taxon>
        <taxon>Scuticociliatia</taxon>
        <taxon>Philasterida</taxon>
        <taxon>Pseudocohnilembidae</taxon>
        <taxon>Pseudocohnilembus</taxon>
    </lineage>
</organism>
<keyword evidence="9 13" id="KW-0472">Membrane</keyword>
<accession>A0A0V0QY05</accession>
<feature type="compositionally biased region" description="Basic and acidic residues" evidence="12">
    <location>
        <begin position="37"/>
        <end position="64"/>
    </location>
</feature>
<evidence type="ECO:0000256" key="12">
    <source>
        <dbReference type="SAM" id="MobiDB-lite"/>
    </source>
</evidence>
<dbReference type="GO" id="GO:0005743">
    <property type="term" value="C:mitochondrial inner membrane"/>
    <property type="evidence" value="ECO:0007669"/>
    <property type="project" value="TreeGrafter"/>
</dbReference>
<evidence type="ECO:0000256" key="13">
    <source>
        <dbReference type="SAM" id="Phobius"/>
    </source>
</evidence>
<evidence type="ECO:0000256" key="6">
    <source>
        <dbReference type="ARBA" id="ARBA00022741"/>
    </source>
</evidence>
<evidence type="ECO:0000256" key="11">
    <source>
        <dbReference type="SAM" id="Coils"/>
    </source>
</evidence>
<feature type="transmembrane region" description="Helical" evidence="13">
    <location>
        <begin position="1025"/>
        <end position="1044"/>
    </location>
</feature>
<dbReference type="SMART" id="SM00382">
    <property type="entry name" value="AAA"/>
    <property type="match status" value="2"/>
</dbReference>
<evidence type="ECO:0000256" key="9">
    <source>
        <dbReference type="ARBA" id="ARBA00023136"/>
    </source>
</evidence>
<proteinExistence type="inferred from homology"/>
<dbReference type="InterPro" id="IPR027417">
    <property type="entry name" value="P-loop_NTPase"/>
</dbReference>
<feature type="domain" description="ABC transmembrane type-1" evidence="15">
    <location>
        <begin position="760"/>
        <end position="1050"/>
    </location>
</feature>
<dbReference type="GO" id="GO:0090374">
    <property type="term" value="P:oligopeptide export from mitochondrion"/>
    <property type="evidence" value="ECO:0007669"/>
    <property type="project" value="TreeGrafter"/>
</dbReference>
<feature type="transmembrane region" description="Helical" evidence="13">
    <location>
        <begin position="238"/>
        <end position="260"/>
    </location>
</feature>
<dbReference type="Pfam" id="PF00005">
    <property type="entry name" value="ABC_tran"/>
    <property type="match status" value="2"/>
</dbReference>
<reference evidence="16 17" key="1">
    <citation type="journal article" date="2015" name="Sci. Rep.">
        <title>Genome of the facultative scuticociliatosis pathogen Pseudocohnilembus persalinus provides insight into its virulence through horizontal gene transfer.</title>
        <authorList>
            <person name="Xiong J."/>
            <person name="Wang G."/>
            <person name="Cheng J."/>
            <person name="Tian M."/>
            <person name="Pan X."/>
            <person name="Warren A."/>
            <person name="Jiang C."/>
            <person name="Yuan D."/>
            <person name="Miao W."/>
        </authorList>
    </citation>
    <scope>NUCLEOTIDE SEQUENCE [LARGE SCALE GENOMIC DNA]</scope>
    <source>
        <strain evidence="16">36N120E</strain>
    </source>
</reference>
<dbReference type="PROSITE" id="PS00211">
    <property type="entry name" value="ABC_TRANSPORTER_1"/>
    <property type="match status" value="2"/>
</dbReference>
<dbReference type="PROSITE" id="PS50893">
    <property type="entry name" value="ABC_TRANSPORTER_2"/>
    <property type="match status" value="2"/>
</dbReference>
<comment type="subcellular location">
    <subcellularLocation>
        <location evidence="1">Membrane</location>
        <topology evidence="1">Multi-pass membrane protein</topology>
    </subcellularLocation>
</comment>
<dbReference type="GO" id="GO:0015421">
    <property type="term" value="F:ABC-type oligopeptide transporter activity"/>
    <property type="evidence" value="ECO:0007669"/>
    <property type="project" value="TreeGrafter"/>
</dbReference>
<keyword evidence="6" id="KW-0547">Nucleotide-binding</keyword>
<dbReference type="InterPro" id="IPR011527">
    <property type="entry name" value="ABC1_TM_dom"/>
</dbReference>
<dbReference type="PANTHER" id="PTHR43394">
    <property type="entry name" value="ATP-DEPENDENT PERMEASE MDL1, MITOCHONDRIAL"/>
    <property type="match status" value="1"/>
</dbReference>
<dbReference type="FunFam" id="3.40.50.300:FF:000240">
    <property type="entry name" value="ABC transporter B family member 20"/>
    <property type="match status" value="1"/>
</dbReference>
<keyword evidence="3" id="KW-0813">Transport</keyword>
<feature type="transmembrane region" description="Helical" evidence="13">
    <location>
        <begin position="315"/>
        <end position="340"/>
    </location>
</feature>
<evidence type="ECO:0000256" key="2">
    <source>
        <dbReference type="ARBA" id="ARBA00007577"/>
    </source>
</evidence>
<feature type="coiled-coil region" evidence="11">
    <location>
        <begin position="718"/>
        <end position="754"/>
    </location>
</feature>
<dbReference type="SUPFAM" id="SSF52540">
    <property type="entry name" value="P-loop containing nucleoside triphosphate hydrolases"/>
    <property type="match status" value="2"/>
</dbReference>
<comment type="similarity">
    <text evidence="2">Belongs to the ABC transporter superfamily. ABCB family. Multidrug resistance exporter (TC 3.A.1.201) subfamily.</text>
</comment>
<comment type="caution">
    <text evidence="16">The sequence shown here is derived from an EMBL/GenBank/DDBJ whole genome shotgun (WGS) entry which is preliminary data.</text>
</comment>